<name>A0A7J6FYX7_CANSA</name>
<evidence type="ECO:0000256" key="7">
    <source>
        <dbReference type="RuleBase" id="RU367022"/>
    </source>
</evidence>
<evidence type="ECO:0000256" key="3">
    <source>
        <dbReference type="ARBA" id="ARBA00022692"/>
    </source>
</evidence>
<keyword evidence="4 7" id="KW-0187">Copper transport</keyword>
<keyword evidence="7" id="KW-0186">Copper</keyword>
<dbReference type="Proteomes" id="UP000525078">
    <property type="component" value="Unassembled WGS sequence"/>
</dbReference>
<comment type="subcellular location">
    <subcellularLocation>
        <location evidence="1 7">Membrane</location>
        <topology evidence="1 7">Multi-pass membrane protein</topology>
    </subcellularLocation>
</comment>
<evidence type="ECO:0000313" key="8">
    <source>
        <dbReference type="EMBL" id="KAF4375792.1"/>
    </source>
</evidence>
<dbReference type="GO" id="GO:0005886">
    <property type="term" value="C:plasma membrane"/>
    <property type="evidence" value="ECO:0007669"/>
    <property type="project" value="TreeGrafter"/>
</dbReference>
<comment type="caution">
    <text evidence="8">The sequence shown here is derived from an EMBL/GenBank/DDBJ whole genome shotgun (WGS) entry which is preliminary data.</text>
</comment>
<dbReference type="PANTHER" id="PTHR12483:SF27">
    <property type="entry name" value="COPPER TRANSPORT PROTEIN CTR1"/>
    <property type="match status" value="1"/>
</dbReference>
<protein>
    <recommendedName>
        <fullName evidence="7">Copper transport protein</fullName>
    </recommendedName>
</protein>
<keyword evidence="6 7" id="KW-0472">Membrane</keyword>
<dbReference type="GO" id="GO:0005375">
    <property type="term" value="F:copper ion transmembrane transporter activity"/>
    <property type="evidence" value="ECO:0007669"/>
    <property type="project" value="UniProtKB-UniRule"/>
</dbReference>
<keyword evidence="5 7" id="KW-1133">Transmembrane helix</keyword>
<dbReference type="PANTHER" id="PTHR12483">
    <property type="entry name" value="SOLUTE CARRIER FAMILY 31 COPPER TRANSPORTERS"/>
    <property type="match status" value="1"/>
</dbReference>
<organism evidence="8 9">
    <name type="scientific">Cannabis sativa</name>
    <name type="common">Hemp</name>
    <name type="synonym">Marijuana</name>
    <dbReference type="NCBI Taxonomy" id="3483"/>
    <lineage>
        <taxon>Eukaryota</taxon>
        <taxon>Viridiplantae</taxon>
        <taxon>Streptophyta</taxon>
        <taxon>Embryophyta</taxon>
        <taxon>Tracheophyta</taxon>
        <taxon>Spermatophyta</taxon>
        <taxon>Magnoliopsida</taxon>
        <taxon>eudicotyledons</taxon>
        <taxon>Gunneridae</taxon>
        <taxon>Pentapetalae</taxon>
        <taxon>rosids</taxon>
        <taxon>fabids</taxon>
        <taxon>Rosales</taxon>
        <taxon>Cannabaceae</taxon>
        <taxon>Cannabis</taxon>
    </lineage>
</organism>
<feature type="transmembrane region" description="Helical" evidence="7">
    <location>
        <begin position="88"/>
        <end position="108"/>
    </location>
</feature>
<evidence type="ECO:0000256" key="5">
    <source>
        <dbReference type="ARBA" id="ARBA00022989"/>
    </source>
</evidence>
<dbReference type="AlphaFoldDB" id="A0A7J6FYX7"/>
<proteinExistence type="inferred from homology"/>
<comment type="similarity">
    <text evidence="2 7">Belongs to the copper transporter (Ctr) (TC 1.A.56) family. SLC31A subfamily.</text>
</comment>
<accession>A0A7J6FYX7</accession>
<sequence>MMHMTFYWSKEMTLLIDTWRTSTFTGYALSLLACFIVSAFYQYLEDLRLRLKIASAGKPSSSSSDQNQIDSSSQTPLLRKSIAGKWSIARLAGALLFGVNSAIGYLLMLAIMSFNGGVFVAIVLGLTIGCFVFRTADDDVTLIVDNPCACA</sequence>
<dbReference type="EMBL" id="JAATIP010000089">
    <property type="protein sequence ID" value="KAF4375792.1"/>
    <property type="molecule type" value="Genomic_DNA"/>
</dbReference>
<reference evidence="8 9" key="1">
    <citation type="journal article" date="2020" name="bioRxiv">
        <title>Sequence and annotation of 42 cannabis genomes reveals extensive copy number variation in cannabinoid synthesis and pathogen resistance genes.</title>
        <authorList>
            <person name="Mckernan K.J."/>
            <person name="Helbert Y."/>
            <person name="Kane L.T."/>
            <person name="Ebling H."/>
            <person name="Zhang L."/>
            <person name="Liu B."/>
            <person name="Eaton Z."/>
            <person name="Mclaughlin S."/>
            <person name="Kingan S."/>
            <person name="Baybayan P."/>
            <person name="Concepcion G."/>
            <person name="Jordan M."/>
            <person name="Riva A."/>
            <person name="Barbazuk W."/>
            <person name="Harkins T."/>
        </authorList>
    </citation>
    <scope>NUCLEOTIDE SEQUENCE [LARGE SCALE GENOMIC DNA]</scope>
    <source>
        <strain evidence="9">cv. Jamaican Lion 4</strain>
        <tissue evidence="8">Leaf</tissue>
    </source>
</reference>
<evidence type="ECO:0000256" key="2">
    <source>
        <dbReference type="ARBA" id="ARBA00006921"/>
    </source>
</evidence>
<feature type="transmembrane region" description="Helical" evidence="7">
    <location>
        <begin position="24"/>
        <end position="44"/>
    </location>
</feature>
<dbReference type="Pfam" id="PF04145">
    <property type="entry name" value="Ctr"/>
    <property type="match status" value="1"/>
</dbReference>
<keyword evidence="7" id="KW-0406">Ion transport</keyword>
<evidence type="ECO:0000256" key="6">
    <source>
        <dbReference type="ARBA" id="ARBA00023136"/>
    </source>
</evidence>
<feature type="transmembrane region" description="Helical" evidence="7">
    <location>
        <begin position="114"/>
        <end position="133"/>
    </location>
</feature>
<keyword evidence="3 7" id="KW-0812">Transmembrane</keyword>
<keyword evidence="7" id="KW-0813">Transport</keyword>
<evidence type="ECO:0000256" key="1">
    <source>
        <dbReference type="ARBA" id="ARBA00004141"/>
    </source>
</evidence>
<evidence type="ECO:0000313" key="9">
    <source>
        <dbReference type="Proteomes" id="UP000525078"/>
    </source>
</evidence>
<evidence type="ECO:0000256" key="4">
    <source>
        <dbReference type="ARBA" id="ARBA00022796"/>
    </source>
</evidence>
<dbReference type="InterPro" id="IPR007274">
    <property type="entry name" value="Cop_transporter"/>
</dbReference>
<gene>
    <name evidence="8" type="ORF">F8388_014514</name>
</gene>